<protein>
    <recommendedName>
        <fullName evidence="2">Asl1-like glycosyl hydrolase catalytic domain-containing protein</fullName>
    </recommendedName>
</protein>
<proteinExistence type="predicted"/>
<dbReference type="STRING" id="181874.A0A409Y9C0"/>
<dbReference type="GO" id="GO:0009277">
    <property type="term" value="C:fungal-type cell wall"/>
    <property type="evidence" value="ECO:0007669"/>
    <property type="project" value="TreeGrafter"/>
</dbReference>
<accession>A0A409Y9C0</accession>
<dbReference type="PANTHER" id="PTHR34154">
    <property type="entry name" value="ALKALI-SENSITIVE LINKAGE PROTEIN 1"/>
    <property type="match status" value="1"/>
</dbReference>
<feature type="domain" description="Asl1-like glycosyl hydrolase catalytic" evidence="2">
    <location>
        <begin position="40"/>
        <end position="232"/>
    </location>
</feature>
<evidence type="ECO:0000313" key="3">
    <source>
        <dbReference type="EMBL" id="PPQ99524.1"/>
    </source>
</evidence>
<dbReference type="InterPro" id="IPR017853">
    <property type="entry name" value="GH"/>
</dbReference>
<dbReference type="Proteomes" id="UP000284842">
    <property type="component" value="Unassembled WGS sequence"/>
</dbReference>
<evidence type="ECO:0000259" key="2">
    <source>
        <dbReference type="Pfam" id="PF11790"/>
    </source>
</evidence>
<dbReference type="InterPro" id="IPR024655">
    <property type="entry name" value="Asl1_glyco_hydro_catalytic"/>
</dbReference>
<organism evidence="3 4">
    <name type="scientific">Panaeolus cyanescens</name>
    <dbReference type="NCBI Taxonomy" id="181874"/>
    <lineage>
        <taxon>Eukaryota</taxon>
        <taxon>Fungi</taxon>
        <taxon>Dikarya</taxon>
        <taxon>Basidiomycota</taxon>
        <taxon>Agaricomycotina</taxon>
        <taxon>Agaricomycetes</taxon>
        <taxon>Agaricomycetidae</taxon>
        <taxon>Agaricales</taxon>
        <taxon>Agaricineae</taxon>
        <taxon>Galeropsidaceae</taxon>
        <taxon>Panaeolus</taxon>
    </lineage>
</organism>
<dbReference type="InParanoid" id="A0A409Y9C0"/>
<feature type="chain" id="PRO_5019438803" description="Asl1-like glycosyl hydrolase catalytic domain-containing protein" evidence="1">
    <location>
        <begin position="22"/>
        <end position="237"/>
    </location>
</feature>
<dbReference type="Gene3D" id="3.20.20.80">
    <property type="entry name" value="Glycosidases"/>
    <property type="match status" value="1"/>
</dbReference>
<reference evidence="3 4" key="1">
    <citation type="journal article" date="2018" name="Evol. Lett.">
        <title>Horizontal gene cluster transfer increased hallucinogenic mushroom diversity.</title>
        <authorList>
            <person name="Reynolds H.T."/>
            <person name="Vijayakumar V."/>
            <person name="Gluck-Thaler E."/>
            <person name="Korotkin H.B."/>
            <person name="Matheny P.B."/>
            <person name="Slot J.C."/>
        </authorList>
    </citation>
    <scope>NUCLEOTIDE SEQUENCE [LARGE SCALE GENOMIC DNA]</scope>
    <source>
        <strain evidence="3 4">2629</strain>
    </source>
</reference>
<sequence length="237" mass="26546">MFSSVAFRRVFSASLFSLAIAGPKNPKRGIGYAGDIPEDIINANQTKSLISWQYNWANIPPNYLATSNIPYVPMQWGSANIDTFSDAVRIQDAPVILAFNEPDFAAEANVPPEEAAQLWMQFLEPLKAHGVRLGGPAVTASPTGRPWLTSFFAACTNCTIDFLPIHWYGSGVEGFYGYLWDVHNSFPEYPIWVTEYAETSTNDTVVLDFMNQTINYLDSLDWVERYAWFGYFVSGAH</sequence>
<name>A0A409Y9C0_9AGAR</name>
<comment type="caution">
    <text evidence="3">The sequence shown here is derived from an EMBL/GenBank/DDBJ whole genome shotgun (WGS) entry which is preliminary data.</text>
</comment>
<dbReference type="GO" id="GO:0071966">
    <property type="term" value="P:fungal-type cell wall polysaccharide metabolic process"/>
    <property type="evidence" value="ECO:0007669"/>
    <property type="project" value="TreeGrafter"/>
</dbReference>
<dbReference type="InterPro" id="IPR053183">
    <property type="entry name" value="ASL1"/>
</dbReference>
<dbReference type="EMBL" id="NHTK01001355">
    <property type="protein sequence ID" value="PPQ99524.1"/>
    <property type="molecule type" value="Genomic_DNA"/>
</dbReference>
<dbReference type="PANTHER" id="PTHR34154:SF3">
    <property type="entry name" value="ALKALI-SENSITIVE LINKAGE PROTEIN 1"/>
    <property type="match status" value="1"/>
</dbReference>
<gene>
    <name evidence="3" type="ORF">CVT24_005314</name>
</gene>
<keyword evidence="1" id="KW-0732">Signal</keyword>
<keyword evidence="4" id="KW-1185">Reference proteome</keyword>
<feature type="signal peptide" evidence="1">
    <location>
        <begin position="1"/>
        <end position="21"/>
    </location>
</feature>
<dbReference type="OrthoDB" id="43654at2759"/>
<dbReference type="Pfam" id="PF11790">
    <property type="entry name" value="Glyco_hydro_cc"/>
    <property type="match status" value="1"/>
</dbReference>
<evidence type="ECO:0000313" key="4">
    <source>
        <dbReference type="Proteomes" id="UP000284842"/>
    </source>
</evidence>
<dbReference type="AlphaFoldDB" id="A0A409Y9C0"/>
<dbReference type="SUPFAM" id="SSF51445">
    <property type="entry name" value="(Trans)glycosidases"/>
    <property type="match status" value="1"/>
</dbReference>
<evidence type="ECO:0000256" key="1">
    <source>
        <dbReference type="SAM" id="SignalP"/>
    </source>
</evidence>